<gene>
    <name evidence="1" type="ORF">NE237_024476</name>
</gene>
<evidence type="ECO:0000313" key="1">
    <source>
        <dbReference type="EMBL" id="KAJ4957365.1"/>
    </source>
</evidence>
<dbReference type="AlphaFoldDB" id="A0A9Q0K0G1"/>
<comment type="caution">
    <text evidence="1">The sequence shown here is derived from an EMBL/GenBank/DDBJ whole genome shotgun (WGS) entry which is preliminary data.</text>
</comment>
<dbReference type="InterPro" id="IPR013785">
    <property type="entry name" value="Aldolase_TIM"/>
</dbReference>
<sequence length="108" mass="12370">MARFMRRWQGWLIYCWNRIEGVSLPLPMLASVDFWFSYSERAKMAKNPIGMKLFVVMESKESNLCLAIDVSIATELVTGGKCDGDGDGCTMLLMQSRDSRHKRMVEIL</sequence>
<dbReference type="EMBL" id="JAMYWD010000010">
    <property type="protein sequence ID" value="KAJ4957365.1"/>
    <property type="molecule type" value="Genomic_DNA"/>
</dbReference>
<reference evidence="1" key="1">
    <citation type="journal article" date="2023" name="Plant J.">
        <title>The genome of the king protea, Protea cynaroides.</title>
        <authorList>
            <person name="Chang J."/>
            <person name="Duong T.A."/>
            <person name="Schoeman C."/>
            <person name="Ma X."/>
            <person name="Roodt D."/>
            <person name="Barker N."/>
            <person name="Li Z."/>
            <person name="Van de Peer Y."/>
            <person name="Mizrachi E."/>
        </authorList>
    </citation>
    <scope>NUCLEOTIDE SEQUENCE</scope>
    <source>
        <tissue evidence="1">Young leaves</tissue>
    </source>
</reference>
<dbReference type="OrthoDB" id="10263753at2759"/>
<dbReference type="Proteomes" id="UP001141806">
    <property type="component" value="Unassembled WGS sequence"/>
</dbReference>
<accession>A0A9Q0K0G1</accession>
<name>A0A9Q0K0G1_9MAGN</name>
<protein>
    <submittedName>
        <fullName evidence="1">Uncharacterized protein</fullName>
    </submittedName>
</protein>
<evidence type="ECO:0000313" key="2">
    <source>
        <dbReference type="Proteomes" id="UP001141806"/>
    </source>
</evidence>
<dbReference type="Gene3D" id="3.20.20.70">
    <property type="entry name" value="Aldolase class I"/>
    <property type="match status" value="1"/>
</dbReference>
<keyword evidence="2" id="KW-1185">Reference proteome</keyword>
<organism evidence="1 2">
    <name type="scientific">Protea cynaroides</name>
    <dbReference type="NCBI Taxonomy" id="273540"/>
    <lineage>
        <taxon>Eukaryota</taxon>
        <taxon>Viridiplantae</taxon>
        <taxon>Streptophyta</taxon>
        <taxon>Embryophyta</taxon>
        <taxon>Tracheophyta</taxon>
        <taxon>Spermatophyta</taxon>
        <taxon>Magnoliopsida</taxon>
        <taxon>Proteales</taxon>
        <taxon>Proteaceae</taxon>
        <taxon>Protea</taxon>
    </lineage>
</organism>
<proteinExistence type="predicted"/>